<sequence>MNGIEGHDGCYLAEHGTAPGAVPGVHVPTLRRRLIHPVRARTFRTIVRAGHGTRVIPGPQPGPERSVVVIRTDEIGDLVLTLPLFRALRQAWPGTRVTLIARPGPASLLRGTSMVDDAVDWHPLPGRQDTVLGQGRSLAFARQVLRRSGHRFDLAVLPRRDFESRGARQIAAAIAARTVGFDTTDRPMTRWEFDERGLLHQPVCSGDGTAHELRHTERLAAALGVPLDQDERPGLHLLTRAEREQSRRKLGDRAGARLVVTLGAGAPKRCWSPGSYAAVVAAAHRTAPVHVVIVGGPEDRAAAVTFRQALPPGIPVTDTTGTTTLRETLALLAHSDAYLGGDTGVMHLASSVGVPCLVVSCHPKHGDPHANNALNRFGPWSAGSRAVTPDEPAPGCTDQCRATAPHCIQTVPEPEVARQLLSLLASVEPSRQVETDP</sequence>
<keyword evidence="1" id="KW-0328">Glycosyltransferase</keyword>
<evidence type="ECO:0000256" key="2">
    <source>
        <dbReference type="ARBA" id="ARBA00022679"/>
    </source>
</evidence>
<name>A0ABS5TEE2_9ACTN</name>
<evidence type="ECO:0000256" key="1">
    <source>
        <dbReference type="ARBA" id="ARBA00022676"/>
    </source>
</evidence>
<protein>
    <submittedName>
        <fullName evidence="3">Glycosyltransferase family 9 protein</fullName>
    </submittedName>
</protein>
<dbReference type="PANTHER" id="PTHR30160">
    <property type="entry name" value="TETRAACYLDISACCHARIDE 4'-KINASE-RELATED"/>
    <property type="match status" value="1"/>
</dbReference>
<dbReference type="Proteomes" id="UP001197247">
    <property type="component" value="Unassembled WGS sequence"/>
</dbReference>
<proteinExistence type="predicted"/>
<dbReference type="SUPFAM" id="SSF53756">
    <property type="entry name" value="UDP-Glycosyltransferase/glycogen phosphorylase"/>
    <property type="match status" value="1"/>
</dbReference>
<accession>A0ABS5TEE2</accession>
<dbReference type="Pfam" id="PF01075">
    <property type="entry name" value="Glyco_transf_9"/>
    <property type="match status" value="1"/>
</dbReference>
<keyword evidence="2" id="KW-0808">Transferase</keyword>
<dbReference type="CDD" id="cd03789">
    <property type="entry name" value="GT9_LPS_heptosyltransferase"/>
    <property type="match status" value="1"/>
</dbReference>
<evidence type="ECO:0000313" key="3">
    <source>
        <dbReference type="EMBL" id="MBT0769458.1"/>
    </source>
</evidence>
<comment type="caution">
    <text evidence="3">The sequence shown here is derived from an EMBL/GenBank/DDBJ whole genome shotgun (WGS) entry which is preliminary data.</text>
</comment>
<dbReference type="InterPro" id="IPR051199">
    <property type="entry name" value="LPS_LOS_Heptosyltrfase"/>
</dbReference>
<dbReference type="EMBL" id="JAHBAY010000004">
    <property type="protein sequence ID" value="MBT0769458.1"/>
    <property type="molecule type" value="Genomic_DNA"/>
</dbReference>
<gene>
    <name evidence="3" type="ORF">KIH74_11040</name>
</gene>
<dbReference type="Gene3D" id="3.40.50.2000">
    <property type="entry name" value="Glycogen Phosphorylase B"/>
    <property type="match status" value="2"/>
</dbReference>
<dbReference type="RefSeq" id="WP_214155760.1">
    <property type="nucleotide sequence ID" value="NZ_JAHBAY010000004.1"/>
</dbReference>
<evidence type="ECO:0000313" key="4">
    <source>
        <dbReference type="Proteomes" id="UP001197247"/>
    </source>
</evidence>
<dbReference type="InterPro" id="IPR002201">
    <property type="entry name" value="Glyco_trans_9"/>
</dbReference>
<organism evidence="3 4">
    <name type="scientific">Kineosporia corallincola</name>
    <dbReference type="NCBI Taxonomy" id="2835133"/>
    <lineage>
        <taxon>Bacteria</taxon>
        <taxon>Bacillati</taxon>
        <taxon>Actinomycetota</taxon>
        <taxon>Actinomycetes</taxon>
        <taxon>Kineosporiales</taxon>
        <taxon>Kineosporiaceae</taxon>
        <taxon>Kineosporia</taxon>
    </lineage>
</organism>
<keyword evidence="4" id="KW-1185">Reference proteome</keyword>
<reference evidence="3 4" key="1">
    <citation type="submission" date="2021-05" db="EMBL/GenBank/DDBJ databases">
        <title>Kineosporia and Streptomyces sp. nov. two new marine actinobacteria isolated from Coral.</title>
        <authorList>
            <person name="Buangrab K."/>
            <person name="Sutthacheep M."/>
            <person name="Yeemin T."/>
            <person name="Harunari E."/>
            <person name="Igarashi Y."/>
            <person name="Kanchanasin P."/>
            <person name="Tanasupawat S."/>
            <person name="Phongsopitanun W."/>
        </authorList>
    </citation>
    <scope>NUCLEOTIDE SEQUENCE [LARGE SCALE GENOMIC DNA]</scope>
    <source>
        <strain evidence="3 4">J2-2</strain>
    </source>
</reference>